<reference evidence="7 8" key="1">
    <citation type="journal article" date="2020" name="ISME J.">
        <title>Uncovering the hidden diversity of litter-decomposition mechanisms in mushroom-forming fungi.</title>
        <authorList>
            <person name="Floudas D."/>
            <person name="Bentzer J."/>
            <person name="Ahren D."/>
            <person name="Johansson T."/>
            <person name="Persson P."/>
            <person name="Tunlid A."/>
        </authorList>
    </citation>
    <scope>NUCLEOTIDE SEQUENCE [LARGE SCALE GENOMIC DNA]</scope>
    <source>
        <strain evidence="7 8">CBS 101986</strain>
    </source>
</reference>
<feature type="region of interest" description="Disordered" evidence="4">
    <location>
        <begin position="773"/>
        <end position="823"/>
    </location>
</feature>
<evidence type="ECO:0000259" key="5">
    <source>
        <dbReference type="Pfam" id="PF11935"/>
    </source>
</evidence>
<evidence type="ECO:0000259" key="6">
    <source>
        <dbReference type="Pfam" id="PF12295"/>
    </source>
</evidence>
<dbReference type="AlphaFoldDB" id="A0A8H5EYG1"/>
<dbReference type="Proteomes" id="UP000567179">
    <property type="component" value="Unassembled WGS sequence"/>
</dbReference>
<evidence type="ECO:0000256" key="4">
    <source>
        <dbReference type="SAM" id="MobiDB-lite"/>
    </source>
</evidence>
<dbReference type="InterPro" id="IPR032460">
    <property type="entry name" value="Symplekin/Pta1_N"/>
</dbReference>
<dbReference type="SUPFAM" id="SSF48371">
    <property type="entry name" value="ARM repeat"/>
    <property type="match status" value="1"/>
</dbReference>
<organism evidence="7 8">
    <name type="scientific">Psilocybe cf. subviscida</name>
    <dbReference type="NCBI Taxonomy" id="2480587"/>
    <lineage>
        <taxon>Eukaryota</taxon>
        <taxon>Fungi</taxon>
        <taxon>Dikarya</taxon>
        <taxon>Basidiomycota</taxon>
        <taxon>Agaricomycotina</taxon>
        <taxon>Agaricomycetes</taxon>
        <taxon>Agaricomycetidae</taxon>
        <taxon>Agaricales</taxon>
        <taxon>Agaricineae</taxon>
        <taxon>Strophariaceae</taxon>
        <taxon>Psilocybe</taxon>
    </lineage>
</organism>
<evidence type="ECO:0000256" key="2">
    <source>
        <dbReference type="ARBA" id="ARBA00022664"/>
    </source>
</evidence>
<dbReference type="OrthoDB" id="331600at2759"/>
<comment type="caution">
    <text evidence="7">The sequence shown here is derived from an EMBL/GenBank/DDBJ whole genome shotgun (WGS) entry which is preliminary data.</text>
</comment>
<feature type="domain" description="Symplekin/Pta1 N-terminal" evidence="5">
    <location>
        <begin position="107"/>
        <end position="319"/>
    </location>
</feature>
<evidence type="ECO:0000313" key="7">
    <source>
        <dbReference type="EMBL" id="KAF5316663.1"/>
    </source>
</evidence>
<evidence type="ECO:0000256" key="3">
    <source>
        <dbReference type="ARBA" id="ARBA00023242"/>
    </source>
</evidence>
<dbReference type="InterPro" id="IPR011989">
    <property type="entry name" value="ARM-like"/>
</dbReference>
<sequence length="1196" mass="131755">MTSNPVDPIQTLQAAFLAPQNSQEQADLLATLRESLEAHPAPIPILAQTLVNTIVNAGDSLLRKWVIDLIHFAICRSPLAVEQRTSIALNALESLAQLLDDPKPANVKVPIQCLSTVYPLVFRYLCTNKNNPAAWNTLSACKSRILELIWNSSANAGLKLSAMKFAQRVILVQTRGVSDPRLSNRNDSSLSHCPPDHPFISVQKLEAEGQKLLEALASVLYTSQDADLLSALLNSWATLAKLRPATFPFIVNTLRPWTPAALASLPAHTIKSIEKAVRILLVHLSRLPSSSAYTGQINETLEIQAMRMEKAAAEEKRRKAESKKRPSTTSVEPADNKRIKLETEASSAAILSSFDFTTLPASLITSLIVANLEAFTEAQLIAMVNSYRQSRGLPVPAPVQAPTVSEGPKADRPTIVAPIPAIPTGPRKLMQSVEQTATPTPPVATPPIKAEPVDPLKMDIDEEELEYEPEKLNEELGVPDMEDTTAAPGASLETALSLVEFKLPPPPALSEDERGALVSGSITRIWDGADELRAMGDGISPDSSQAGGNSASEMWMLLLIRMITRVAKPPHDQDANGDEATSNGDEVVENDYYTRQDQLRQTLCNYIMADFPSRVRLATTWMNEEWYNDRIRSGLDRNWRPNYETWLNQIVAYYQTVLDGKDKTFARFLLDLPSLPPDVLDLLRDLCVDSSSPDRMQVGFTTLRGMVIQRPSLRMEALNVLLELTTHHEKRVRGAAINTVKLWVPHAQPMDSVIREWALQMLRKLQLQSHAQAVAAKPTMDGASEEAPTEQETDGDKMDVNADSVPATEEEPVQQPDGMEDGQLPQEELVHTPYLPERIELPAKKAQVLQHVELLFALSVKVPEFLDEIFEAYRHMDSTVQEAIQDLITALIRSLGSSHGKLLTLMRQCPEGAESLALRVVTIFTEHGRPSTQLVALIKGLITERNLDARFLIPIIAEMDKQDIIKFLPRIVSSLNGQAERKNLVRQVFTSIVGTPSESFGSASSNMPRVRQSELLTPTELMVLLHDSENVIGLKSAIEAISICFSMTDVFRPEILGAVMQQIVDGPILPVNFLRTVIQAVTTYKSLVGFVAQTLLSRLITKKVWTNPPLWEGFIRCAKAIAPASFGALLQLPKEQLRDLVDKQPSLKSALRDFVTKKAPNKARGAGFLDIFGEPEDGQSAMGTPQPSEIATPPPP</sequence>
<evidence type="ECO:0008006" key="9">
    <source>
        <dbReference type="Google" id="ProtNLM"/>
    </source>
</evidence>
<keyword evidence="3" id="KW-0539">Nucleus</keyword>
<comment type="subcellular location">
    <subcellularLocation>
        <location evidence="1">Nucleus</location>
    </subcellularLocation>
</comment>
<dbReference type="GO" id="GO:0006397">
    <property type="term" value="P:mRNA processing"/>
    <property type="evidence" value="ECO:0007669"/>
    <property type="project" value="UniProtKB-KW"/>
</dbReference>
<proteinExistence type="predicted"/>
<evidence type="ECO:0000313" key="8">
    <source>
        <dbReference type="Proteomes" id="UP000567179"/>
    </source>
</evidence>
<evidence type="ECO:0000256" key="1">
    <source>
        <dbReference type="ARBA" id="ARBA00004123"/>
    </source>
</evidence>
<accession>A0A8H5EYG1</accession>
<dbReference type="PANTHER" id="PTHR15245">
    <property type="entry name" value="SYMPLEKIN-RELATED"/>
    <property type="match status" value="1"/>
</dbReference>
<feature type="compositionally biased region" description="Acidic residues" evidence="4">
    <location>
        <begin position="783"/>
        <end position="793"/>
    </location>
</feature>
<keyword evidence="2" id="KW-0507">mRNA processing</keyword>
<dbReference type="InterPro" id="IPR021850">
    <property type="entry name" value="Symplekin/Pta1"/>
</dbReference>
<feature type="region of interest" description="Disordered" evidence="4">
    <location>
        <begin position="309"/>
        <end position="335"/>
    </location>
</feature>
<feature type="compositionally biased region" description="Basic and acidic residues" evidence="4">
    <location>
        <begin position="309"/>
        <end position="318"/>
    </location>
</feature>
<dbReference type="PANTHER" id="PTHR15245:SF20">
    <property type="entry name" value="SYMPLEKIN"/>
    <property type="match status" value="1"/>
</dbReference>
<protein>
    <recommendedName>
        <fullName evidence="9">Symplekin</fullName>
    </recommendedName>
</protein>
<dbReference type="InterPro" id="IPR016024">
    <property type="entry name" value="ARM-type_fold"/>
</dbReference>
<feature type="compositionally biased region" description="Low complexity" evidence="4">
    <location>
        <begin position="413"/>
        <end position="423"/>
    </location>
</feature>
<keyword evidence="8" id="KW-1185">Reference proteome</keyword>
<dbReference type="GO" id="GO:0005847">
    <property type="term" value="C:mRNA cleavage and polyadenylation specificity factor complex"/>
    <property type="evidence" value="ECO:0007669"/>
    <property type="project" value="TreeGrafter"/>
</dbReference>
<feature type="region of interest" description="Disordered" evidence="4">
    <location>
        <begin position="1166"/>
        <end position="1196"/>
    </location>
</feature>
<dbReference type="Pfam" id="PF12295">
    <property type="entry name" value="Symplekin_C"/>
    <property type="match status" value="1"/>
</dbReference>
<dbReference type="Gene3D" id="1.25.10.10">
    <property type="entry name" value="Leucine-rich Repeat Variant"/>
    <property type="match status" value="1"/>
</dbReference>
<feature type="domain" description="Symplekin C-terminal" evidence="6">
    <location>
        <begin position="948"/>
        <end position="1143"/>
    </location>
</feature>
<dbReference type="Pfam" id="PF11935">
    <property type="entry name" value="SYMPK_PTA1_N"/>
    <property type="match status" value="1"/>
</dbReference>
<feature type="region of interest" description="Disordered" evidence="4">
    <location>
        <begin position="400"/>
        <end position="423"/>
    </location>
</feature>
<dbReference type="EMBL" id="JAACJJ010000042">
    <property type="protein sequence ID" value="KAF5316663.1"/>
    <property type="molecule type" value="Genomic_DNA"/>
</dbReference>
<name>A0A8H5EYG1_9AGAR</name>
<dbReference type="InterPro" id="IPR022075">
    <property type="entry name" value="Symplekin_C"/>
</dbReference>
<gene>
    <name evidence="7" type="ORF">D9619_006653</name>
</gene>